<name>A0ACB8RH25_9AGAM</name>
<keyword evidence="2" id="KW-1185">Reference proteome</keyword>
<reference evidence="1" key="2">
    <citation type="journal article" date="2022" name="New Phytol.">
        <title>Evolutionary transition to the ectomycorrhizal habit in the genomes of a hyperdiverse lineage of mushroom-forming fungi.</title>
        <authorList>
            <person name="Looney B."/>
            <person name="Miyauchi S."/>
            <person name="Morin E."/>
            <person name="Drula E."/>
            <person name="Courty P.E."/>
            <person name="Kohler A."/>
            <person name="Kuo A."/>
            <person name="LaButti K."/>
            <person name="Pangilinan J."/>
            <person name="Lipzen A."/>
            <person name="Riley R."/>
            <person name="Andreopoulos W."/>
            <person name="He G."/>
            <person name="Johnson J."/>
            <person name="Nolan M."/>
            <person name="Tritt A."/>
            <person name="Barry K.W."/>
            <person name="Grigoriev I.V."/>
            <person name="Nagy L.G."/>
            <person name="Hibbett D."/>
            <person name="Henrissat B."/>
            <person name="Matheny P.B."/>
            <person name="Labbe J."/>
            <person name="Martin F.M."/>
        </authorList>
    </citation>
    <scope>NUCLEOTIDE SEQUENCE</scope>
    <source>
        <strain evidence="1">FP105234-sp</strain>
    </source>
</reference>
<gene>
    <name evidence="1" type="ORF">FA95DRAFT_1609833</name>
</gene>
<evidence type="ECO:0000313" key="2">
    <source>
        <dbReference type="Proteomes" id="UP000814033"/>
    </source>
</evidence>
<proteinExistence type="predicted"/>
<evidence type="ECO:0000313" key="1">
    <source>
        <dbReference type="EMBL" id="KAI0042885.1"/>
    </source>
</evidence>
<dbReference type="Proteomes" id="UP000814033">
    <property type="component" value="Unassembled WGS sequence"/>
</dbReference>
<organism evidence="1 2">
    <name type="scientific">Auriscalpium vulgare</name>
    <dbReference type="NCBI Taxonomy" id="40419"/>
    <lineage>
        <taxon>Eukaryota</taxon>
        <taxon>Fungi</taxon>
        <taxon>Dikarya</taxon>
        <taxon>Basidiomycota</taxon>
        <taxon>Agaricomycotina</taxon>
        <taxon>Agaricomycetes</taxon>
        <taxon>Russulales</taxon>
        <taxon>Auriscalpiaceae</taxon>
        <taxon>Auriscalpium</taxon>
    </lineage>
</organism>
<comment type="caution">
    <text evidence="1">The sequence shown here is derived from an EMBL/GenBank/DDBJ whole genome shotgun (WGS) entry which is preliminary data.</text>
</comment>
<accession>A0ACB8RH25</accession>
<reference evidence="1" key="1">
    <citation type="submission" date="2021-02" db="EMBL/GenBank/DDBJ databases">
        <authorList>
            <consortium name="DOE Joint Genome Institute"/>
            <person name="Ahrendt S."/>
            <person name="Looney B.P."/>
            <person name="Miyauchi S."/>
            <person name="Morin E."/>
            <person name="Drula E."/>
            <person name="Courty P.E."/>
            <person name="Chicoki N."/>
            <person name="Fauchery L."/>
            <person name="Kohler A."/>
            <person name="Kuo A."/>
            <person name="Labutti K."/>
            <person name="Pangilinan J."/>
            <person name="Lipzen A."/>
            <person name="Riley R."/>
            <person name="Andreopoulos W."/>
            <person name="He G."/>
            <person name="Johnson J."/>
            <person name="Barry K.W."/>
            <person name="Grigoriev I.V."/>
            <person name="Nagy L."/>
            <person name="Hibbett D."/>
            <person name="Henrissat B."/>
            <person name="Matheny P.B."/>
            <person name="Labbe J."/>
            <person name="Martin F."/>
        </authorList>
    </citation>
    <scope>NUCLEOTIDE SEQUENCE</scope>
    <source>
        <strain evidence="1">FP105234-sp</strain>
    </source>
</reference>
<sequence>MRTERATPRRVDARVVDGFRPAALQSDDELAAALSLLEASLDSQSIEAIFEGLLEQSGSLEFLLSVISHDGFEFASEWILDRYAVRIEDYSPTSLSSRLLKRFAAALFFLPSPQNDESWPRGVLKLHQSVLEAEPVLDALSNMPENDGLVDIINTEADDAFVVNKKTSQRARKRLRQASRVIKMVDPAPFQKMGIPIPQGSVEAKEAAAKILVDQRETLETLLDIFRVPALAPVLKSVYIPAPAAAADTADSTGDIPVTSDATHMEDIPAAYPNVQPMKAALYFESADGFGEWRILISGRADKNLRETRKKDVNLFRIILKKIKELSKGHFSDDNQKRLTGPGTVVPVFEAKMTRDSRLVYQIDCIPEFDSHVERQVIKVFGIYTHTQMDQRLWDSISRQLSSKGREYQKRCTFRCKPYNKQDNVIPPASFPQVEMPAGEAEEESNQIRDDRGELHDLLVLEKFVTLSRALLTSIVADEDVAHVFEVSPHEQNIIKHTNSCYVLGRSGTGKTTTMLFKMLGLENAWQQHRETHPNRPRQLFVTQSRVLADKVEEYFIKLLQPLAMQSEAAIPELLERQKNREDAGMVDRDEAADWRDDLPHRFSELQDSHFPMFITFDKLSSLLEADGSGKGVQEAPGLLDSPADGRSGRSTEYMRQKRAAFVSYDVFREEYWPHFPQPLTKGLVFSEFLGIIKGSEQTIDAPKPFLDRDTYMALSVRAQSTFASKRSEIYNLFEAYLKIKRERGDYDAADRTHAILRQIRTQGNVAKKIDFLYVDEVQDNLLIDAKLLRSICHNPDGLFWAGDTAQTISVGSSFRFDDLKAFLHRIEESSKSRDVQTRATQEPTTFHLVTNFRSHGGIVKCAHSVIELITKFWPYTIDILPKEKGVVDGIKPVFFSGWDQDNVRYESFLFGAAGNQIEFGAQQCILVRNDVARDKLRQQVGDVGLIMTLYESKGLEFNDVLLYNFFEDSSADVAQWRVILNALKRTERLKVPAPLFDDTRHAGVCNELKFLYVALTRARKNLWLVDRSDTGEPMRMFWTAKGLIQNCTPGTDVPQLAVSSTPEEWAKMARTLFDNKRYFQAMHSYDRAGMPREKAIAAAYHLRVQTRTLHAGDKTSTAERKAAYISVGNAFVSSAKDAVKERTEYYRIAAESFVSAEEYGKAAGAFANAQKYTEAVRYYHKAGMFDEAIETIRRHRSEVDEDVAEHVFDIARFSYLRRGELKKAAQLFDTLEEKLEFATAYDLDAARVEILVEEGMHADAADLLREEGKIVEAIELYLQDGGSQTSTLKAKDCILQELWRSFSFAVVPSEEVKKATRKVFDHVEKLDTSMLSESDRQELQLFAAIQKYDLGRLRSLGQTILLSMQNKPAALLCLDHAFADAKSLFSKPGETSATLQAYHSYARLLQEIIPHSSPWSSQALAKLLHLKITPEGGLMLSQGSFLHQSYAQYRAREPVDGDVEITQRSLLELYRFSLSERLRQRIESEADCCLLIREFDPCQTVAARGRCDQRDCSKQHTLGAAWYNQRLRFHLQQTLIFQIYQSLEYSQPRYTRIWFERLYDSLNPSLVAFGSAACLDVKLIPEAGRAINAVKEWVRSSLYKLDPYDRQSLFLSNLLRLVDLGKTFDQAAIQDYLPRTPVVTQYRPPHLVRQPINAYVVDDLVGFFTKEEQWSLSAGALFFKHILDSRIPVDITVLCRFLDVLCGSFVIAKKLWTHGSLHDLMLPRSWVLELLPSAEKLKKRHTQTVPVIVDPIAPLLERIYSGQQADHILYRGAPIEKASWQIRDLMIARICRTICLLGFNMNIRYLQEQILTILRSLYKPERSFSQLYAPYVHAQRWSYLARTVASSISPTVVLDEMVVLAKQNARPPAPRPGVRVVKFKDMEDIRLQLSHVSTPAPALRAEATAFVPAQRARPSIDMMAPRETAHSDDEDSSSDDSGSEDDLDHDDEKPEDLNAFMQTVDTSSKGVSAAELELQKMAALTFQKAYRRLLRRRNQFVKPGIPTSRVKQFLAFLATASKTEWPSTSYYRFIYSGPLPHLLVCLDWLLQTVMKSKMQVKKQSAATKDKHEDIDALFQRQTELNACIKKITALQKTLEANSDLHKRRDLAELKPYVGRVVELVQEWSPPEELFFDMNIAVKGIVKDRVKPKVEKPMLNVEDLYEEEL</sequence>
<protein>
    <submittedName>
        <fullName evidence="1">Uncharacterized protein</fullName>
    </submittedName>
</protein>
<dbReference type="EMBL" id="MU276043">
    <property type="protein sequence ID" value="KAI0042885.1"/>
    <property type="molecule type" value="Genomic_DNA"/>
</dbReference>